<feature type="compositionally biased region" description="Low complexity" evidence="1">
    <location>
        <begin position="883"/>
        <end position="896"/>
    </location>
</feature>
<dbReference type="OrthoDB" id="79687at2759"/>
<dbReference type="InterPro" id="IPR016024">
    <property type="entry name" value="ARM-type_fold"/>
</dbReference>
<dbReference type="EMBL" id="SKBQ01000121">
    <property type="protein sequence ID" value="TPX18079.1"/>
    <property type="molecule type" value="Genomic_DNA"/>
</dbReference>
<comment type="caution">
    <text evidence="3">The sequence shown here is derived from an EMBL/GenBank/DDBJ whole genome shotgun (WGS) entry which is preliminary data.</text>
</comment>
<feature type="compositionally biased region" description="Low complexity" evidence="1">
    <location>
        <begin position="847"/>
        <end position="873"/>
    </location>
</feature>
<name>A0A507BKR9_9PEZI</name>
<feature type="compositionally biased region" description="Low complexity" evidence="1">
    <location>
        <begin position="986"/>
        <end position="1006"/>
    </location>
</feature>
<organism evidence="3 4">
    <name type="scientific">Thyridium curvatum</name>
    <dbReference type="NCBI Taxonomy" id="1093900"/>
    <lineage>
        <taxon>Eukaryota</taxon>
        <taxon>Fungi</taxon>
        <taxon>Dikarya</taxon>
        <taxon>Ascomycota</taxon>
        <taxon>Pezizomycotina</taxon>
        <taxon>Sordariomycetes</taxon>
        <taxon>Sordariomycetidae</taxon>
        <taxon>Thyridiales</taxon>
        <taxon>Thyridiaceae</taxon>
        <taxon>Thyridium</taxon>
    </lineage>
</organism>
<protein>
    <recommendedName>
        <fullName evidence="2">Protein kinase domain-containing protein</fullName>
    </recommendedName>
</protein>
<feature type="region of interest" description="Disordered" evidence="1">
    <location>
        <begin position="737"/>
        <end position="937"/>
    </location>
</feature>
<gene>
    <name evidence="3" type="ORF">E0L32_011849</name>
</gene>
<dbReference type="PROSITE" id="PS50011">
    <property type="entry name" value="PROTEIN_KINASE_DOM"/>
    <property type="match status" value="1"/>
</dbReference>
<keyword evidence="4" id="KW-1185">Reference proteome</keyword>
<dbReference type="SUPFAM" id="SSF48371">
    <property type="entry name" value="ARM repeat"/>
    <property type="match status" value="1"/>
</dbReference>
<evidence type="ECO:0000313" key="4">
    <source>
        <dbReference type="Proteomes" id="UP000319257"/>
    </source>
</evidence>
<feature type="region of interest" description="Disordered" evidence="1">
    <location>
        <begin position="972"/>
        <end position="1017"/>
    </location>
</feature>
<feature type="domain" description="Protein kinase" evidence="2">
    <location>
        <begin position="29"/>
        <end position="348"/>
    </location>
</feature>
<dbReference type="Gene3D" id="1.10.510.10">
    <property type="entry name" value="Transferase(Phosphotransferase) domain 1"/>
    <property type="match status" value="1"/>
</dbReference>
<dbReference type="Proteomes" id="UP000319257">
    <property type="component" value="Unassembled WGS sequence"/>
</dbReference>
<evidence type="ECO:0000256" key="1">
    <source>
        <dbReference type="SAM" id="MobiDB-lite"/>
    </source>
</evidence>
<dbReference type="SUPFAM" id="SSF56112">
    <property type="entry name" value="Protein kinase-like (PK-like)"/>
    <property type="match status" value="1"/>
</dbReference>
<sequence>MFSSRWSSNINSNYEVSKTSTSSAGPWNIYDAKKKSTGKAYSVFIFERKSLDQHAGSMSRSSASAFKRVCDEVVDRLKREASALAKLRHPSVLELVEPVEDTRGGGLQFVTEAVTTSLASVLQEKDDQERSGGVGGRSSRYVTEDSEGNRRRRELEIDELEIQKGLLQLSKALEFLHENAGLVHGNLTPDAILINAKARRSDWKISGLSFCSPPDHSSKATSFQPVSLGEVLNLDARLPRFVQLNLDYTSPDFVMDNNLTTSADMFSLGLVCIALYNSPHRSPLECNSSISAYKRLFNSSSTIPSQSNSFLCSRPLPRDLANYVLPRLITRRPAQRMTAKEFQMSEYFNGILISTIRFLDTFPAKTPGEKKSFLRGLTRVLEEFPKSVMEKKVLPGLLDEMKDKELWAPILKNVFTIIRLLPSGKRAFTDKVRPVLKEHFVTNAKQTQEKDNDRDAGLMVVLEHLATIADSSSGKDFKDDILPIIGAALESPTPAVVDAALRSLPVVLPVLDFSTIKNDLFPVIATIFSKTNSLAIKVRGLQAFAILCGGSEDPAAEDGLSGLAPEKKKTSSSSALDKYTMQEKIVPLIKAIKTKEPAVMMAALNALRVVGETADADFVAMDILPVLWSMSLGPLLELKQFQSFMDLIKHLSRRVEDEQTKKLQETSIANNGVSAAAPNDDMLSFGGLTGTQFDATNGAGDDDFERLVKGSAAAGSSSANPMDSSWDSMPTARVASPGIRAAAQASEPRFSWSSQPTSPAPASASAFGKPAGAPPGFRTVTPDLAGIASLTPSTTQFSQPLQPTANTTSTTTTATAFSPPPAQQSSSASPWATTNSSAPMGGGGGLNSSMGAMGLADQQKRPAPLAAAQPQKPSYSLAPPPGAGATTMSTATTTTGTFGGGGGGGFSLAPPPAQQQQQPNYGRPGIPSTGSTGSMGSAYGRGLASGASAVGGASGMGMGTGTGMGMGMGIGMGMSGSGMGGGSGMGSLMQQQQQQQQHQAQPQQGAKSGLAKYESLL</sequence>
<evidence type="ECO:0000313" key="3">
    <source>
        <dbReference type="EMBL" id="TPX18079.1"/>
    </source>
</evidence>
<feature type="compositionally biased region" description="Low complexity" evidence="1">
    <location>
        <begin position="751"/>
        <end position="776"/>
    </location>
</feature>
<feature type="region of interest" description="Disordered" evidence="1">
    <location>
        <begin position="712"/>
        <end position="731"/>
    </location>
</feature>
<dbReference type="AlphaFoldDB" id="A0A507BKR9"/>
<dbReference type="CDD" id="cd14011">
    <property type="entry name" value="PK_SCY1_like"/>
    <property type="match status" value="1"/>
</dbReference>
<dbReference type="GO" id="GO:0005524">
    <property type="term" value="F:ATP binding"/>
    <property type="evidence" value="ECO:0007669"/>
    <property type="project" value="InterPro"/>
</dbReference>
<dbReference type="Gene3D" id="3.30.200.20">
    <property type="entry name" value="Phosphorylase Kinase, domain 1"/>
    <property type="match status" value="1"/>
</dbReference>
<evidence type="ECO:0000259" key="2">
    <source>
        <dbReference type="PROSITE" id="PS50011"/>
    </source>
</evidence>
<dbReference type="InterPro" id="IPR000719">
    <property type="entry name" value="Prot_kinase_dom"/>
</dbReference>
<dbReference type="PANTHER" id="PTHR12984:SF6">
    <property type="entry name" value="SCY1-LIKE PROTEIN 2"/>
    <property type="match status" value="1"/>
</dbReference>
<proteinExistence type="predicted"/>
<dbReference type="InterPro" id="IPR011009">
    <property type="entry name" value="Kinase-like_dom_sf"/>
</dbReference>
<dbReference type="SMART" id="SM00220">
    <property type="entry name" value="S_TKc"/>
    <property type="match status" value="1"/>
</dbReference>
<dbReference type="FunCoup" id="A0A507BKR9">
    <property type="interactions" value="752"/>
</dbReference>
<reference evidence="3 4" key="1">
    <citation type="submission" date="2019-06" db="EMBL/GenBank/DDBJ databases">
        <title>Draft genome sequence of the filamentous fungus Phialemoniopsis curvata isolated from diesel fuel.</title>
        <authorList>
            <person name="Varaljay V.A."/>
            <person name="Lyon W.J."/>
            <person name="Crouch A.L."/>
            <person name="Drake C.E."/>
            <person name="Hollomon J.M."/>
            <person name="Nadeau L.J."/>
            <person name="Nunn H.S."/>
            <person name="Stevenson B.S."/>
            <person name="Bojanowski C.L."/>
            <person name="Crookes-Goodson W.J."/>
        </authorList>
    </citation>
    <scope>NUCLEOTIDE SEQUENCE [LARGE SCALE GENOMIC DNA]</scope>
    <source>
        <strain evidence="3 4">D216</strain>
    </source>
</reference>
<feature type="compositionally biased region" description="Gly residues" evidence="1">
    <location>
        <begin position="897"/>
        <end position="906"/>
    </location>
</feature>
<dbReference type="GeneID" id="41979296"/>
<dbReference type="STRING" id="1093900.A0A507BKR9"/>
<dbReference type="InParanoid" id="A0A507BKR9"/>
<dbReference type="RefSeq" id="XP_030999790.1">
    <property type="nucleotide sequence ID" value="XM_031134623.1"/>
</dbReference>
<feature type="compositionally biased region" description="Gly residues" evidence="1">
    <location>
        <begin position="972"/>
        <end position="985"/>
    </location>
</feature>
<dbReference type="InterPro" id="IPR051177">
    <property type="entry name" value="CIK-Related_Protein"/>
</dbReference>
<dbReference type="Gene3D" id="1.25.10.10">
    <property type="entry name" value="Leucine-rich Repeat Variant"/>
    <property type="match status" value="1"/>
</dbReference>
<dbReference type="Pfam" id="PF00069">
    <property type="entry name" value="Pkinase"/>
    <property type="match status" value="1"/>
</dbReference>
<dbReference type="InterPro" id="IPR011989">
    <property type="entry name" value="ARM-like"/>
</dbReference>
<feature type="region of interest" description="Disordered" evidence="1">
    <location>
        <begin position="121"/>
        <end position="150"/>
    </location>
</feature>
<feature type="compositionally biased region" description="Polar residues" evidence="1">
    <location>
        <begin position="790"/>
        <end position="799"/>
    </location>
</feature>
<accession>A0A507BKR9</accession>
<dbReference type="GO" id="GO:0004672">
    <property type="term" value="F:protein kinase activity"/>
    <property type="evidence" value="ECO:0007669"/>
    <property type="project" value="InterPro"/>
</dbReference>
<dbReference type="PANTHER" id="PTHR12984">
    <property type="entry name" value="SCY1-RELATED S/T PROTEIN KINASE-LIKE"/>
    <property type="match status" value="1"/>
</dbReference>
<feature type="compositionally biased region" description="Low complexity" evidence="1">
    <location>
        <begin position="800"/>
        <end position="839"/>
    </location>
</feature>